<dbReference type="eggNOG" id="COG1670">
    <property type="taxonomic scope" value="Bacteria"/>
</dbReference>
<dbReference type="GO" id="GO:0008999">
    <property type="term" value="F:protein-N-terminal-alanine acetyltransferase activity"/>
    <property type="evidence" value="ECO:0007669"/>
    <property type="project" value="TreeGrafter"/>
</dbReference>
<keyword evidence="3" id="KW-0808">Transferase</keyword>
<dbReference type="PANTHER" id="PTHR43441:SF10">
    <property type="entry name" value="ACETYLTRANSFERASE"/>
    <property type="match status" value="1"/>
</dbReference>
<reference evidence="4" key="1">
    <citation type="submission" date="2011-12" db="EMBL/GenBank/DDBJ databases">
        <title>Complete genome sequence of Streptomyces cattleya strain DSM 46488.</title>
        <authorList>
            <person name="Ou H.-Y."/>
            <person name="Li P."/>
            <person name="Zhao C."/>
            <person name="O'Hagan D."/>
            <person name="Deng Z."/>
        </authorList>
    </citation>
    <scope>NUCLEOTIDE SEQUENCE [LARGE SCALE GENOMIC DNA]</scope>
    <source>
        <strain evidence="4">ATCC 35852 / DSM 46488 / JCM 4925 / NBRC 14057 / NRRL 8057</strain>
    </source>
</reference>
<accession>G8WQI5</accession>
<sequence>MGEVFSGDQGHDGADCSGGAVSVGQCLGVRCLGGSLSWSRLAAWRLGAWCPMSWCLVPGGSVVCRPGPLGGPLSQGFGIPDACCLGGPPSWCPAPPGRSPSRPRPVAPGAHHPAPPGGPPPPCGRAQWLTVPWPAAPAHPAARPLTSRRPAAHRTRGSSAVPVAGKPAAPRRSRVIVFTARVFNDRMLTPVELSAFGLTLRPWEEGDVAAALRGLSDPDFSRWNTPAEPVRDEAAALRFIRARAQGWRRGDMASYAVVADGEVRGYIGVAMPDARMRSGRIGYWTIREHRGHGLATRALETVSRWCFRDLRLHRLDLVHDVGNDASCAVARRCGYLCEGVLRGGRVDLTGVPRDMHLHARIASDRAPDPEAIWRAPREEARERTPRAEA</sequence>
<dbReference type="GO" id="GO:0005737">
    <property type="term" value="C:cytoplasm"/>
    <property type="evidence" value="ECO:0007669"/>
    <property type="project" value="TreeGrafter"/>
</dbReference>
<dbReference type="PATRIC" id="fig|1003195.29.peg.2351"/>
<dbReference type="PANTHER" id="PTHR43441">
    <property type="entry name" value="RIBOSOMAL-PROTEIN-SERINE ACETYLTRANSFERASE"/>
    <property type="match status" value="1"/>
</dbReference>
<proteinExistence type="predicted"/>
<dbReference type="HOGENOM" id="CLU_709625_0_0_11"/>
<evidence type="ECO:0000313" key="3">
    <source>
        <dbReference type="EMBL" id="AEW94717.1"/>
    </source>
</evidence>
<feature type="compositionally biased region" description="Basic and acidic residues" evidence="1">
    <location>
        <begin position="375"/>
        <end position="389"/>
    </location>
</feature>
<evidence type="ECO:0000259" key="2">
    <source>
        <dbReference type="PROSITE" id="PS51186"/>
    </source>
</evidence>
<dbReference type="Gene3D" id="3.40.630.30">
    <property type="match status" value="1"/>
</dbReference>
<gene>
    <name evidence="3" type="ordered locus">SCATT_23460</name>
</gene>
<feature type="region of interest" description="Disordered" evidence="1">
    <location>
        <begin position="368"/>
        <end position="389"/>
    </location>
</feature>
<dbReference type="Pfam" id="PF13302">
    <property type="entry name" value="Acetyltransf_3"/>
    <property type="match status" value="1"/>
</dbReference>
<dbReference type="InterPro" id="IPR016181">
    <property type="entry name" value="Acyl_CoA_acyltransferase"/>
</dbReference>
<dbReference type="CDD" id="cd04301">
    <property type="entry name" value="NAT_SF"/>
    <property type="match status" value="1"/>
</dbReference>
<evidence type="ECO:0000256" key="1">
    <source>
        <dbReference type="SAM" id="MobiDB-lite"/>
    </source>
</evidence>
<feature type="region of interest" description="Disordered" evidence="1">
    <location>
        <begin position="95"/>
        <end position="166"/>
    </location>
</feature>
<name>G8WQI5_STREN</name>
<dbReference type="KEGG" id="scy:SCATT_23460"/>
<dbReference type="PROSITE" id="PS51186">
    <property type="entry name" value="GNAT"/>
    <property type="match status" value="1"/>
</dbReference>
<evidence type="ECO:0000313" key="4">
    <source>
        <dbReference type="Proteomes" id="UP000007842"/>
    </source>
</evidence>
<dbReference type="InterPro" id="IPR051908">
    <property type="entry name" value="Ribosomal_N-acetyltransferase"/>
</dbReference>
<feature type="compositionally biased region" description="Pro residues" evidence="1">
    <location>
        <begin position="95"/>
        <end position="106"/>
    </location>
</feature>
<dbReference type="SUPFAM" id="SSF55729">
    <property type="entry name" value="Acyl-CoA N-acyltransferases (Nat)"/>
    <property type="match status" value="1"/>
</dbReference>
<organism evidence="3 4">
    <name type="scientific">Streptantibioticus cattleyicolor (strain ATCC 35852 / DSM 46488 / JCM 4925 / NBRC 14057 / NRRL 8057)</name>
    <name type="common">Streptomyces cattleya</name>
    <dbReference type="NCBI Taxonomy" id="1003195"/>
    <lineage>
        <taxon>Bacteria</taxon>
        <taxon>Bacillati</taxon>
        <taxon>Actinomycetota</taxon>
        <taxon>Actinomycetes</taxon>
        <taxon>Kitasatosporales</taxon>
        <taxon>Streptomycetaceae</taxon>
        <taxon>Streptantibioticus</taxon>
    </lineage>
</organism>
<dbReference type="GO" id="GO:1990189">
    <property type="term" value="F:protein N-terminal-serine acetyltransferase activity"/>
    <property type="evidence" value="ECO:0007669"/>
    <property type="project" value="TreeGrafter"/>
</dbReference>
<dbReference type="AlphaFoldDB" id="G8WQI5"/>
<dbReference type="EMBL" id="CP003219">
    <property type="protein sequence ID" value="AEW94717.1"/>
    <property type="molecule type" value="Genomic_DNA"/>
</dbReference>
<feature type="domain" description="N-acetyltransferase" evidence="2">
    <location>
        <begin position="198"/>
        <end position="360"/>
    </location>
</feature>
<keyword evidence="4" id="KW-1185">Reference proteome</keyword>
<dbReference type="InterPro" id="IPR000182">
    <property type="entry name" value="GNAT_dom"/>
</dbReference>
<feature type="compositionally biased region" description="Low complexity" evidence="1">
    <location>
        <begin position="132"/>
        <end position="144"/>
    </location>
</feature>
<protein>
    <submittedName>
        <fullName evidence="3">Acetyltransferase</fullName>
    </submittedName>
</protein>
<feature type="compositionally biased region" description="Pro residues" evidence="1">
    <location>
        <begin position="113"/>
        <end position="123"/>
    </location>
</feature>
<dbReference type="STRING" id="1003195.SCATT_23460"/>
<dbReference type="Proteomes" id="UP000007842">
    <property type="component" value="Chromosome"/>
</dbReference>